<name>A0A0D0AM20_9AGAR</name>
<dbReference type="OrthoDB" id="3227035at2759"/>
<protein>
    <submittedName>
        <fullName evidence="1">Uncharacterized protein</fullName>
    </submittedName>
</protein>
<dbReference type="Proteomes" id="UP000053593">
    <property type="component" value="Unassembled WGS sequence"/>
</dbReference>
<dbReference type="HOGENOM" id="CLU_2558501_0_0_1"/>
<keyword evidence="2" id="KW-1185">Reference proteome</keyword>
<dbReference type="EMBL" id="KN834867">
    <property type="protein sequence ID" value="KIK51290.1"/>
    <property type="molecule type" value="Genomic_DNA"/>
</dbReference>
<dbReference type="InterPro" id="IPR011008">
    <property type="entry name" value="Dimeric_a/b-barrel"/>
</dbReference>
<proteinExistence type="predicted"/>
<reference evidence="1 2" key="1">
    <citation type="submission" date="2014-04" db="EMBL/GenBank/DDBJ databases">
        <title>Evolutionary Origins and Diversification of the Mycorrhizal Mutualists.</title>
        <authorList>
            <consortium name="DOE Joint Genome Institute"/>
            <consortium name="Mycorrhizal Genomics Consortium"/>
            <person name="Kohler A."/>
            <person name="Kuo A."/>
            <person name="Nagy L.G."/>
            <person name="Floudas D."/>
            <person name="Copeland A."/>
            <person name="Barry K.W."/>
            <person name="Cichocki N."/>
            <person name="Veneault-Fourrey C."/>
            <person name="LaButti K."/>
            <person name="Lindquist E.A."/>
            <person name="Lipzen A."/>
            <person name="Lundell T."/>
            <person name="Morin E."/>
            <person name="Murat C."/>
            <person name="Riley R."/>
            <person name="Ohm R."/>
            <person name="Sun H."/>
            <person name="Tunlid A."/>
            <person name="Henrissat B."/>
            <person name="Grigoriev I.V."/>
            <person name="Hibbett D.S."/>
            <person name="Martin F."/>
        </authorList>
    </citation>
    <scope>NUCLEOTIDE SEQUENCE [LARGE SCALE GENOMIC DNA]</scope>
    <source>
        <strain evidence="1 2">FD-317 M1</strain>
    </source>
</reference>
<organism evidence="1 2">
    <name type="scientific">Collybiopsis luxurians FD-317 M1</name>
    <dbReference type="NCBI Taxonomy" id="944289"/>
    <lineage>
        <taxon>Eukaryota</taxon>
        <taxon>Fungi</taxon>
        <taxon>Dikarya</taxon>
        <taxon>Basidiomycota</taxon>
        <taxon>Agaricomycotina</taxon>
        <taxon>Agaricomycetes</taxon>
        <taxon>Agaricomycetidae</taxon>
        <taxon>Agaricales</taxon>
        <taxon>Marasmiineae</taxon>
        <taxon>Omphalotaceae</taxon>
        <taxon>Collybiopsis</taxon>
        <taxon>Collybiopsis luxurians</taxon>
    </lineage>
</organism>
<dbReference type="Gene3D" id="3.30.70.100">
    <property type="match status" value="1"/>
</dbReference>
<accession>A0A0D0AM20</accession>
<evidence type="ECO:0000313" key="2">
    <source>
        <dbReference type="Proteomes" id="UP000053593"/>
    </source>
</evidence>
<gene>
    <name evidence="1" type="ORF">GYMLUDRAFT_50663</name>
</gene>
<evidence type="ECO:0000313" key="1">
    <source>
        <dbReference type="EMBL" id="KIK51290.1"/>
    </source>
</evidence>
<dbReference type="SUPFAM" id="SSF54909">
    <property type="entry name" value="Dimeric alpha+beta barrel"/>
    <property type="match status" value="1"/>
</dbReference>
<sequence length="82" mass="8872">MVDMGCILIRVFLTIGDSTEGDPEIVEAEPDTLYWYAVEFPGTNKFGIVDFFPDESGRGAHVAGKVAAAWIQALLQKLIGIG</sequence>
<dbReference type="AlphaFoldDB" id="A0A0D0AM20"/>